<dbReference type="InterPro" id="IPR037523">
    <property type="entry name" value="VOC_core"/>
</dbReference>
<sequence>MRLDHIASPSFDPAATHRFYTELLDAVLTFAVSGNAGAQRWLLVEYALGDTTLASLTYAGMTPPRGGDLPDDIRHVAFSVADANGLERRRAAFSDAGVRFKVELHAPDDPTSTCTIPTAW</sequence>
<evidence type="ECO:0000313" key="2">
    <source>
        <dbReference type="EMBL" id="BDE06313.1"/>
    </source>
</evidence>
<gene>
    <name evidence="2" type="ORF">WPS_15890</name>
</gene>
<dbReference type="InterPro" id="IPR029068">
    <property type="entry name" value="Glyas_Bleomycin-R_OHBP_Dase"/>
</dbReference>
<name>A0AAN2C9U2_UNVUL</name>
<dbReference type="Proteomes" id="UP001317532">
    <property type="component" value="Chromosome"/>
</dbReference>
<feature type="domain" description="VOC" evidence="1">
    <location>
        <begin position="2"/>
        <end position="120"/>
    </location>
</feature>
<accession>A0AAN2C9U2</accession>
<dbReference type="EMBL" id="AP025523">
    <property type="protein sequence ID" value="BDE06313.1"/>
    <property type="molecule type" value="Genomic_DNA"/>
</dbReference>
<reference evidence="2 3" key="1">
    <citation type="journal article" date="2022" name="ISME Commun">
        <title>Vulcanimicrobium alpinus gen. nov. sp. nov., the first cultivated representative of the candidate phylum 'Eremiobacterota', is a metabolically versatile aerobic anoxygenic phototroph.</title>
        <authorList>
            <person name="Yabe S."/>
            <person name="Muto K."/>
            <person name="Abe K."/>
            <person name="Yokota A."/>
            <person name="Staudigel H."/>
            <person name="Tebo B.M."/>
        </authorList>
    </citation>
    <scope>NUCLEOTIDE SEQUENCE [LARGE SCALE GENOMIC DNA]</scope>
    <source>
        <strain evidence="2 3">WC8-2</strain>
    </source>
</reference>
<proteinExistence type="predicted"/>
<dbReference type="AlphaFoldDB" id="A0AAN2C9U2"/>
<protein>
    <recommendedName>
        <fullName evidence="1">VOC domain-containing protein</fullName>
    </recommendedName>
</protein>
<dbReference type="CDD" id="cd06587">
    <property type="entry name" value="VOC"/>
    <property type="match status" value="1"/>
</dbReference>
<dbReference type="RefSeq" id="WP_317997280.1">
    <property type="nucleotide sequence ID" value="NZ_AP025523.1"/>
</dbReference>
<dbReference type="Pfam" id="PF00903">
    <property type="entry name" value="Glyoxalase"/>
    <property type="match status" value="1"/>
</dbReference>
<dbReference type="PROSITE" id="PS51819">
    <property type="entry name" value="VOC"/>
    <property type="match status" value="1"/>
</dbReference>
<dbReference type="InterPro" id="IPR004360">
    <property type="entry name" value="Glyas_Fos-R_dOase_dom"/>
</dbReference>
<keyword evidence="3" id="KW-1185">Reference proteome</keyword>
<dbReference type="Gene3D" id="3.10.180.10">
    <property type="entry name" value="2,3-Dihydroxybiphenyl 1,2-Dioxygenase, domain 1"/>
    <property type="match status" value="1"/>
</dbReference>
<dbReference type="KEGG" id="vab:WPS_15890"/>
<evidence type="ECO:0000259" key="1">
    <source>
        <dbReference type="PROSITE" id="PS51819"/>
    </source>
</evidence>
<organism evidence="2 3">
    <name type="scientific">Vulcanimicrobium alpinum</name>
    <dbReference type="NCBI Taxonomy" id="3016050"/>
    <lineage>
        <taxon>Bacteria</taxon>
        <taxon>Bacillati</taxon>
        <taxon>Vulcanimicrobiota</taxon>
        <taxon>Vulcanimicrobiia</taxon>
        <taxon>Vulcanimicrobiales</taxon>
        <taxon>Vulcanimicrobiaceae</taxon>
        <taxon>Vulcanimicrobium</taxon>
    </lineage>
</organism>
<evidence type="ECO:0000313" key="3">
    <source>
        <dbReference type="Proteomes" id="UP001317532"/>
    </source>
</evidence>
<dbReference type="SUPFAM" id="SSF54593">
    <property type="entry name" value="Glyoxalase/Bleomycin resistance protein/Dihydroxybiphenyl dioxygenase"/>
    <property type="match status" value="1"/>
</dbReference>